<proteinExistence type="predicted"/>
<feature type="compositionally biased region" description="Low complexity" evidence="1">
    <location>
        <begin position="428"/>
        <end position="441"/>
    </location>
</feature>
<organism evidence="2 3">
    <name type="scientific">Polyrhizophydium stewartii</name>
    <dbReference type="NCBI Taxonomy" id="2732419"/>
    <lineage>
        <taxon>Eukaryota</taxon>
        <taxon>Fungi</taxon>
        <taxon>Fungi incertae sedis</taxon>
        <taxon>Chytridiomycota</taxon>
        <taxon>Chytridiomycota incertae sedis</taxon>
        <taxon>Chytridiomycetes</taxon>
        <taxon>Rhizophydiales</taxon>
        <taxon>Rhizophydiales incertae sedis</taxon>
        <taxon>Polyrhizophydium</taxon>
    </lineage>
</organism>
<gene>
    <name evidence="2" type="ORF">HK105_205504</name>
</gene>
<feature type="region of interest" description="Disordered" evidence="1">
    <location>
        <begin position="403"/>
        <end position="455"/>
    </location>
</feature>
<feature type="region of interest" description="Disordered" evidence="1">
    <location>
        <begin position="183"/>
        <end position="236"/>
    </location>
</feature>
<comment type="caution">
    <text evidence="2">The sequence shown here is derived from an EMBL/GenBank/DDBJ whole genome shotgun (WGS) entry which is preliminary data.</text>
</comment>
<feature type="compositionally biased region" description="Basic and acidic residues" evidence="1">
    <location>
        <begin position="8"/>
        <end position="28"/>
    </location>
</feature>
<feature type="compositionally biased region" description="Basic and acidic residues" evidence="1">
    <location>
        <begin position="445"/>
        <end position="455"/>
    </location>
</feature>
<accession>A0ABR4N604</accession>
<reference evidence="2 3" key="1">
    <citation type="submission" date="2023-09" db="EMBL/GenBank/DDBJ databases">
        <title>Pangenome analysis of Batrachochytrium dendrobatidis and related Chytrids.</title>
        <authorList>
            <person name="Yacoub M.N."/>
            <person name="Stajich J.E."/>
            <person name="James T.Y."/>
        </authorList>
    </citation>
    <scope>NUCLEOTIDE SEQUENCE [LARGE SCALE GENOMIC DNA]</scope>
    <source>
        <strain evidence="2 3">JEL0888</strain>
    </source>
</reference>
<dbReference type="Proteomes" id="UP001527925">
    <property type="component" value="Unassembled WGS sequence"/>
</dbReference>
<sequence>MAYPGYSEHPERMTADKHAQQLADDPKLLMHPSEYLLVQQREHQQAREASRKSGGGGGGGGGGSSSSSSDAQPKFTTPFDFARKVADPDSLRPILDSADVTDPHSFATPNPLLHPIAHARDKAEHPGPVPNPALHPIKFAEHISGSQKSFFGGLDESGVARDIKAALTPDPLACSEQHVREKMDRRTDDAPNPAEHPIDYAKDKMGMGEQSGHGRTGGGIAESIMGRREPPNPMEHPVEYAKDKAGMGSTPAAAMTGAKAGYAAGQMREKLSPMAHPIEYAKSFFGGSGSGAGSDESAGHGSGGSSGSGSSLGQMASQMRGSAEDAAGQMQHAYGRDEVTPATQDIQGRYGFDTPAFQTVMPPHHGGDSGGGGGMMSKIGSTLHGAYESVANPISEGMQHMASSTSSMMHRGGSSVAKSAGADDPVMAPSGEARSASAAPSGAGGHDKSATHKWL</sequence>
<feature type="region of interest" description="Disordered" evidence="1">
    <location>
        <begin position="347"/>
        <end position="374"/>
    </location>
</feature>
<feature type="compositionally biased region" description="Gly residues" evidence="1">
    <location>
        <begin position="53"/>
        <end position="64"/>
    </location>
</feature>
<feature type="compositionally biased region" description="Basic and acidic residues" evidence="1">
    <location>
        <begin position="40"/>
        <end position="51"/>
    </location>
</feature>
<dbReference type="EMBL" id="JADGIZ020000028">
    <property type="protein sequence ID" value="KAL2914961.1"/>
    <property type="molecule type" value="Genomic_DNA"/>
</dbReference>
<evidence type="ECO:0000256" key="1">
    <source>
        <dbReference type="SAM" id="MobiDB-lite"/>
    </source>
</evidence>
<feature type="compositionally biased region" description="Gly residues" evidence="1">
    <location>
        <begin position="209"/>
        <end position="220"/>
    </location>
</feature>
<feature type="region of interest" description="Disordered" evidence="1">
    <location>
        <begin position="289"/>
        <end position="330"/>
    </location>
</feature>
<feature type="region of interest" description="Disordered" evidence="1">
    <location>
        <begin position="1"/>
        <end position="84"/>
    </location>
</feature>
<name>A0ABR4N604_9FUNG</name>
<keyword evidence="3" id="KW-1185">Reference proteome</keyword>
<feature type="compositionally biased region" description="Basic and acidic residues" evidence="1">
    <location>
        <begin position="225"/>
        <end position="236"/>
    </location>
</feature>
<feature type="compositionally biased region" description="Basic and acidic residues" evidence="1">
    <location>
        <begin position="196"/>
        <end position="206"/>
    </location>
</feature>
<protein>
    <submittedName>
        <fullName evidence="2">Uncharacterized protein</fullName>
    </submittedName>
</protein>
<evidence type="ECO:0000313" key="2">
    <source>
        <dbReference type="EMBL" id="KAL2914961.1"/>
    </source>
</evidence>
<evidence type="ECO:0000313" key="3">
    <source>
        <dbReference type="Proteomes" id="UP001527925"/>
    </source>
</evidence>